<evidence type="ECO:0000313" key="2">
    <source>
        <dbReference type="EMBL" id="GIL47733.1"/>
    </source>
</evidence>
<evidence type="ECO:0000313" key="3">
    <source>
        <dbReference type="Proteomes" id="UP000747399"/>
    </source>
</evidence>
<feature type="compositionally biased region" description="Low complexity" evidence="1">
    <location>
        <begin position="91"/>
        <end position="100"/>
    </location>
</feature>
<feature type="region of interest" description="Disordered" evidence="1">
    <location>
        <begin position="1"/>
        <end position="57"/>
    </location>
</feature>
<organism evidence="2 3">
    <name type="scientific">Volvox africanus</name>
    <dbReference type="NCBI Taxonomy" id="51714"/>
    <lineage>
        <taxon>Eukaryota</taxon>
        <taxon>Viridiplantae</taxon>
        <taxon>Chlorophyta</taxon>
        <taxon>core chlorophytes</taxon>
        <taxon>Chlorophyceae</taxon>
        <taxon>CS clade</taxon>
        <taxon>Chlamydomonadales</taxon>
        <taxon>Volvocaceae</taxon>
        <taxon>Volvox</taxon>
    </lineage>
</organism>
<accession>A0A8J4AWC4</accession>
<protein>
    <submittedName>
        <fullName evidence="2">Uncharacterized protein</fullName>
    </submittedName>
</protein>
<sequence>MDLLAAGYGSDSENDNEIAHEEVVPKPAAVIASRRQVPEDSDDDTAESSDKSIDSAELRAAEAAARLKDFGEVATSGRSSQQQLVQEGSRQQQQKQQAAKSLLPSALDVLDQVKSPGYGLAGHGCPGGTCLFIPVATKYTPDPAQAAAPHSPCPRPCMGSLTFGFPARGS</sequence>
<evidence type="ECO:0000256" key="1">
    <source>
        <dbReference type="SAM" id="MobiDB-lite"/>
    </source>
</evidence>
<gene>
    <name evidence="2" type="ORF">Vafri_3905</name>
</gene>
<keyword evidence="3" id="KW-1185">Reference proteome</keyword>
<dbReference type="Proteomes" id="UP000747399">
    <property type="component" value="Unassembled WGS sequence"/>
</dbReference>
<feature type="compositionally biased region" description="Polar residues" evidence="1">
    <location>
        <begin position="76"/>
        <end position="90"/>
    </location>
</feature>
<comment type="caution">
    <text evidence="2">The sequence shown here is derived from an EMBL/GenBank/DDBJ whole genome shotgun (WGS) entry which is preliminary data.</text>
</comment>
<dbReference type="EMBL" id="BNCO01000004">
    <property type="protein sequence ID" value="GIL47733.1"/>
    <property type="molecule type" value="Genomic_DNA"/>
</dbReference>
<proteinExistence type="predicted"/>
<feature type="compositionally biased region" description="Basic and acidic residues" evidence="1">
    <location>
        <begin position="48"/>
        <end position="57"/>
    </location>
</feature>
<dbReference type="AlphaFoldDB" id="A0A8J4AWC4"/>
<name>A0A8J4AWC4_9CHLO</name>
<reference evidence="2" key="1">
    <citation type="journal article" date="2021" name="Proc. Natl. Acad. Sci. U.S.A.">
        <title>Three genomes in the algal genus Volvox reveal the fate of a haploid sex-determining region after a transition to homothallism.</title>
        <authorList>
            <person name="Yamamoto K."/>
            <person name="Hamaji T."/>
            <person name="Kawai-Toyooka H."/>
            <person name="Matsuzaki R."/>
            <person name="Takahashi F."/>
            <person name="Nishimura Y."/>
            <person name="Kawachi M."/>
            <person name="Noguchi H."/>
            <person name="Minakuchi Y."/>
            <person name="Umen J.G."/>
            <person name="Toyoda A."/>
            <person name="Nozaki H."/>
        </authorList>
    </citation>
    <scope>NUCLEOTIDE SEQUENCE</scope>
    <source>
        <strain evidence="2">NIES-3780</strain>
    </source>
</reference>
<feature type="region of interest" description="Disordered" evidence="1">
    <location>
        <begin position="70"/>
        <end position="101"/>
    </location>
</feature>